<evidence type="ECO:0008006" key="4">
    <source>
        <dbReference type="Google" id="ProtNLM"/>
    </source>
</evidence>
<evidence type="ECO:0000313" key="3">
    <source>
        <dbReference type="Proteomes" id="UP000515789"/>
    </source>
</evidence>
<protein>
    <recommendedName>
        <fullName evidence="4">Cell surface protein</fullName>
    </recommendedName>
</protein>
<feature type="signal peptide" evidence="1">
    <location>
        <begin position="1"/>
        <end position="25"/>
    </location>
</feature>
<dbReference type="RefSeq" id="WP_148360798.1">
    <property type="nucleotide sequence ID" value="NZ_AP031416.1"/>
</dbReference>
<reference evidence="2 3" key="1">
    <citation type="submission" date="2019-04" db="EMBL/GenBank/DDBJ databases">
        <authorList>
            <person name="Schori C."/>
            <person name="Ahrens C."/>
        </authorList>
    </citation>
    <scope>NUCLEOTIDE SEQUENCE [LARGE SCALE GENOMIC DNA]</scope>
    <source>
        <strain evidence="2 3">DSM 2950</strain>
    </source>
</reference>
<accession>A0A7G5N255</accession>
<evidence type="ECO:0000313" key="2">
    <source>
        <dbReference type="EMBL" id="QMW80948.1"/>
    </source>
</evidence>
<dbReference type="AlphaFoldDB" id="A0A7G5N255"/>
<gene>
    <name evidence="2" type="ORF">E5259_27130</name>
</gene>
<organism evidence="2 3">
    <name type="scientific">Blautia producta</name>
    <dbReference type="NCBI Taxonomy" id="33035"/>
    <lineage>
        <taxon>Bacteria</taxon>
        <taxon>Bacillati</taxon>
        <taxon>Bacillota</taxon>
        <taxon>Clostridia</taxon>
        <taxon>Lachnospirales</taxon>
        <taxon>Lachnospiraceae</taxon>
        <taxon>Blautia</taxon>
    </lineage>
</organism>
<sequence>MMRKRITAAILTAAMCMSMPLTAFAAEDTVSQDQEISAVLTADPSYTVTIPASVSMGNEGTTVDVTAENVENIPEGRKISVTIAGTSAYRNQMVLEGDTSPNTSIRYQIISEAGETIETTGDKDQANGREVVAFTGNETKQYTIKPVIAGRFEYGVAYTGSITFGIQLADN</sequence>
<dbReference type="EMBL" id="CP039126">
    <property type="protein sequence ID" value="QMW80948.1"/>
    <property type="molecule type" value="Genomic_DNA"/>
</dbReference>
<dbReference type="GeneID" id="75053540"/>
<feature type="chain" id="PRO_5028859427" description="Cell surface protein" evidence="1">
    <location>
        <begin position="26"/>
        <end position="171"/>
    </location>
</feature>
<keyword evidence="1" id="KW-0732">Signal</keyword>
<dbReference type="Proteomes" id="UP000515789">
    <property type="component" value="Chromosome"/>
</dbReference>
<proteinExistence type="predicted"/>
<evidence type="ECO:0000256" key="1">
    <source>
        <dbReference type="SAM" id="SignalP"/>
    </source>
</evidence>
<name>A0A7G5N255_9FIRM</name>